<keyword evidence="2" id="KW-1185">Reference proteome</keyword>
<proteinExistence type="predicted"/>
<reference evidence="2" key="1">
    <citation type="journal article" date="2019" name="Int. J. Syst. Evol. Microbiol.">
        <title>The Global Catalogue of Microorganisms (GCM) 10K type strain sequencing project: providing services to taxonomists for standard genome sequencing and annotation.</title>
        <authorList>
            <consortium name="The Broad Institute Genomics Platform"/>
            <consortium name="The Broad Institute Genome Sequencing Center for Infectious Disease"/>
            <person name="Wu L."/>
            <person name="Ma J."/>
        </authorList>
    </citation>
    <scope>NUCLEOTIDE SEQUENCE [LARGE SCALE GENOMIC DNA]</scope>
    <source>
        <strain evidence="2">KCTC 23723</strain>
    </source>
</reference>
<evidence type="ECO:0000313" key="1">
    <source>
        <dbReference type="EMBL" id="GGW61063.1"/>
    </source>
</evidence>
<organism evidence="1 2">
    <name type="scientific">Alishewanella tabrizica</name>
    <dbReference type="NCBI Taxonomy" id="671278"/>
    <lineage>
        <taxon>Bacteria</taxon>
        <taxon>Pseudomonadati</taxon>
        <taxon>Pseudomonadota</taxon>
        <taxon>Gammaproteobacteria</taxon>
        <taxon>Alteromonadales</taxon>
        <taxon>Alteromonadaceae</taxon>
        <taxon>Alishewanella</taxon>
    </lineage>
</organism>
<sequence>MCSVSQNKSTKLQALDGKKAWTTVKTYHYELGRFDCSGYYDEKEQNNYHR</sequence>
<comment type="caution">
    <text evidence="1">The sequence shown here is derived from an EMBL/GenBank/DDBJ whole genome shotgun (WGS) entry which is preliminary data.</text>
</comment>
<dbReference type="EMBL" id="BMYR01000006">
    <property type="protein sequence ID" value="GGW61063.1"/>
    <property type="molecule type" value="Genomic_DNA"/>
</dbReference>
<gene>
    <name evidence="1" type="ORF">GCM10008111_16520</name>
</gene>
<protein>
    <submittedName>
        <fullName evidence="1">Uncharacterized protein</fullName>
    </submittedName>
</protein>
<accession>A0ABQ2WML5</accession>
<dbReference type="Proteomes" id="UP000634667">
    <property type="component" value="Unassembled WGS sequence"/>
</dbReference>
<name>A0ABQ2WML5_9ALTE</name>
<evidence type="ECO:0000313" key="2">
    <source>
        <dbReference type="Proteomes" id="UP000634667"/>
    </source>
</evidence>